<evidence type="ECO:0000256" key="1">
    <source>
        <dbReference type="SAM" id="Phobius"/>
    </source>
</evidence>
<name>A0A5C3LQ91_COPMA</name>
<evidence type="ECO:0000313" key="3">
    <source>
        <dbReference type="Proteomes" id="UP000307440"/>
    </source>
</evidence>
<evidence type="ECO:0000313" key="2">
    <source>
        <dbReference type="EMBL" id="TFK30901.1"/>
    </source>
</evidence>
<proteinExistence type="predicted"/>
<gene>
    <name evidence="2" type="ORF">FA15DRAFT_751890</name>
</gene>
<feature type="transmembrane region" description="Helical" evidence="1">
    <location>
        <begin position="42"/>
        <end position="64"/>
    </location>
</feature>
<evidence type="ECO:0008006" key="4">
    <source>
        <dbReference type="Google" id="ProtNLM"/>
    </source>
</evidence>
<dbReference type="STRING" id="230819.A0A5C3LQ91"/>
<dbReference type="EMBL" id="ML210146">
    <property type="protein sequence ID" value="TFK30901.1"/>
    <property type="molecule type" value="Genomic_DNA"/>
</dbReference>
<dbReference type="OrthoDB" id="3046318at2759"/>
<keyword evidence="3" id="KW-1185">Reference proteome</keyword>
<accession>A0A5C3LQ91</accession>
<keyword evidence="1" id="KW-0472">Membrane</keyword>
<protein>
    <recommendedName>
        <fullName evidence="4">G-protein coupled receptors family 1 profile domain-containing protein</fullName>
    </recommendedName>
</protein>
<feature type="transmembrane region" description="Helical" evidence="1">
    <location>
        <begin position="200"/>
        <end position="222"/>
    </location>
</feature>
<dbReference type="Proteomes" id="UP000307440">
    <property type="component" value="Unassembled WGS sequence"/>
</dbReference>
<feature type="transmembrane region" description="Helical" evidence="1">
    <location>
        <begin position="73"/>
        <end position="94"/>
    </location>
</feature>
<sequence length="353" mass="39186">MTSSGKPILHFTPWLELRSSVSLAVQLVALPAIPDLSRLAPVFLSLHITGGQICLPLLIVTCFYSKSVFRHPVLVNFLCTWVFHSITCCLLFYGKQVGNPPGSLCFAQSAIMHGTLPMCATSTLVLVVQAWSMFHQPELGCKKWSPSPGLIAKLLVPYIVFLVFAIITAVLQSRNPQYVSSANGIYCTYYKDPFRRLGTGIFSITLLALIIMFEIAVGIRYFCMWRQISNVFPLAVRSTSPALIVRLVIFNLYSLFSLGAGIVFLYGKPPSWPYMVHAGLPLMVALVFGCQKDILLAWSFWKQKRKDQMDIDGPRPSRQIVSVTNLLTLTPSPSIPPPSVSTDDEIRIEISPT</sequence>
<reference evidence="2 3" key="1">
    <citation type="journal article" date="2019" name="Nat. Ecol. Evol.">
        <title>Megaphylogeny resolves global patterns of mushroom evolution.</title>
        <authorList>
            <person name="Varga T."/>
            <person name="Krizsan K."/>
            <person name="Foldi C."/>
            <person name="Dima B."/>
            <person name="Sanchez-Garcia M."/>
            <person name="Sanchez-Ramirez S."/>
            <person name="Szollosi G.J."/>
            <person name="Szarkandi J.G."/>
            <person name="Papp V."/>
            <person name="Albert L."/>
            <person name="Andreopoulos W."/>
            <person name="Angelini C."/>
            <person name="Antonin V."/>
            <person name="Barry K.W."/>
            <person name="Bougher N.L."/>
            <person name="Buchanan P."/>
            <person name="Buyck B."/>
            <person name="Bense V."/>
            <person name="Catcheside P."/>
            <person name="Chovatia M."/>
            <person name="Cooper J."/>
            <person name="Damon W."/>
            <person name="Desjardin D."/>
            <person name="Finy P."/>
            <person name="Geml J."/>
            <person name="Haridas S."/>
            <person name="Hughes K."/>
            <person name="Justo A."/>
            <person name="Karasinski D."/>
            <person name="Kautmanova I."/>
            <person name="Kiss B."/>
            <person name="Kocsube S."/>
            <person name="Kotiranta H."/>
            <person name="LaButti K.M."/>
            <person name="Lechner B.E."/>
            <person name="Liimatainen K."/>
            <person name="Lipzen A."/>
            <person name="Lukacs Z."/>
            <person name="Mihaltcheva S."/>
            <person name="Morgado L.N."/>
            <person name="Niskanen T."/>
            <person name="Noordeloos M.E."/>
            <person name="Ohm R.A."/>
            <person name="Ortiz-Santana B."/>
            <person name="Ovrebo C."/>
            <person name="Racz N."/>
            <person name="Riley R."/>
            <person name="Savchenko A."/>
            <person name="Shiryaev A."/>
            <person name="Soop K."/>
            <person name="Spirin V."/>
            <person name="Szebenyi C."/>
            <person name="Tomsovsky M."/>
            <person name="Tulloss R.E."/>
            <person name="Uehling J."/>
            <person name="Grigoriev I.V."/>
            <person name="Vagvolgyi C."/>
            <person name="Papp T."/>
            <person name="Martin F.M."/>
            <person name="Miettinen O."/>
            <person name="Hibbett D.S."/>
            <person name="Nagy L.G."/>
        </authorList>
    </citation>
    <scope>NUCLEOTIDE SEQUENCE [LARGE SCALE GENOMIC DNA]</scope>
    <source>
        <strain evidence="2 3">CBS 121175</strain>
    </source>
</reference>
<dbReference type="AlphaFoldDB" id="A0A5C3LQ91"/>
<feature type="transmembrane region" description="Helical" evidence="1">
    <location>
        <begin position="154"/>
        <end position="171"/>
    </location>
</feature>
<feature type="transmembrane region" description="Helical" evidence="1">
    <location>
        <begin position="243"/>
        <end position="266"/>
    </location>
</feature>
<organism evidence="2 3">
    <name type="scientific">Coprinopsis marcescibilis</name>
    <name type="common">Agaric fungus</name>
    <name type="synonym">Psathyrella marcescibilis</name>
    <dbReference type="NCBI Taxonomy" id="230819"/>
    <lineage>
        <taxon>Eukaryota</taxon>
        <taxon>Fungi</taxon>
        <taxon>Dikarya</taxon>
        <taxon>Basidiomycota</taxon>
        <taxon>Agaricomycotina</taxon>
        <taxon>Agaricomycetes</taxon>
        <taxon>Agaricomycetidae</taxon>
        <taxon>Agaricales</taxon>
        <taxon>Agaricineae</taxon>
        <taxon>Psathyrellaceae</taxon>
        <taxon>Coprinopsis</taxon>
    </lineage>
</organism>
<feature type="transmembrane region" description="Helical" evidence="1">
    <location>
        <begin position="114"/>
        <end position="134"/>
    </location>
</feature>
<feature type="transmembrane region" description="Helical" evidence="1">
    <location>
        <begin position="278"/>
        <end position="301"/>
    </location>
</feature>
<keyword evidence="1" id="KW-0812">Transmembrane</keyword>
<keyword evidence="1" id="KW-1133">Transmembrane helix</keyword>